<dbReference type="SUPFAM" id="SSF159894">
    <property type="entry name" value="YgaC/TfoX-N like"/>
    <property type="match status" value="1"/>
</dbReference>
<dbReference type="Gene3D" id="3.30.1460.30">
    <property type="entry name" value="YgaC/TfoX-N like chaperone"/>
    <property type="match status" value="1"/>
</dbReference>
<sequence length="120" mass="13042">MPGAICQTARMASDRRTIDFIVDQIAAAGDVVAKPMFGEYGIYCDGRMVALVCDDRLFVKQTAGGRAVAGDVDEGAPYPGAKPCLSIDQDRWDDRDWLTDLIRVSAAELPLPKPRKRKGG</sequence>
<proteinExistence type="predicted"/>
<comment type="caution">
    <text evidence="2">The sequence shown here is derived from an EMBL/GenBank/DDBJ whole genome shotgun (WGS) entry which is preliminary data.</text>
</comment>
<dbReference type="Proteomes" id="UP000763641">
    <property type="component" value="Unassembled WGS sequence"/>
</dbReference>
<keyword evidence="3" id="KW-1185">Reference proteome</keyword>
<reference evidence="2 3" key="1">
    <citation type="submission" date="2020-12" db="EMBL/GenBank/DDBJ databases">
        <title>Sphingomonas sp.</title>
        <authorList>
            <person name="Kim M.K."/>
        </authorList>
    </citation>
    <scope>NUCLEOTIDE SEQUENCE [LARGE SCALE GENOMIC DNA]</scope>
    <source>
        <strain evidence="2 3">BT552</strain>
    </source>
</reference>
<accession>A0ABS2D5B6</accession>
<dbReference type="EMBL" id="JAFEMC010000002">
    <property type="protein sequence ID" value="MBM6576107.1"/>
    <property type="molecule type" value="Genomic_DNA"/>
</dbReference>
<feature type="domain" description="TfoX N-terminal" evidence="1">
    <location>
        <begin position="23"/>
        <end position="107"/>
    </location>
</feature>
<protein>
    <submittedName>
        <fullName evidence="2">TfoX/Sxy family protein</fullName>
    </submittedName>
</protein>
<evidence type="ECO:0000259" key="1">
    <source>
        <dbReference type="Pfam" id="PF04993"/>
    </source>
</evidence>
<gene>
    <name evidence="2" type="ORF">ILT43_06950</name>
</gene>
<dbReference type="Pfam" id="PF04993">
    <property type="entry name" value="TfoX_N"/>
    <property type="match status" value="1"/>
</dbReference>
<dbReference type="RefSeq" id="WP_204197245.1">
    <property type="nucleotide sequence ID" value="NZ_JAFEMC010000002.1"/>
</dbReference>
<dbReference type="InterPro" id="IPR007076">
    <property type="entry name" value="TfoX_N"/>
</dbReference>
<evidence type="ECO:0000313" key="2">
    <source>
        <dbReference type="EMBL" id="MBM6576107.1"/>
    </source>
</evidence>
<evidence type="ECO:0000313" key="3">
    <source>
        <dbReference type="Proteomes" id="UP000763641"/>
    </source>
</evidence>
<name>A0ABS2D5B6_9SPHN</name>
<organism evidence="2 3">
    <name type="scientific">Sphingomonas longa</name>
    <dbReference type="NCBI Taxonomy" id="2778730"/>
    <lineage>
        <taxon>Bacteria</taxon>
        <taxon>Pseudomonadati</taxon>
        <taxon>Pseudomonadota</taxon>
        <taxon>Alphaproteobacteria</taxon>
        <taxon>Sphingomonadales</taxon>
        <taxon>Sphingomonadaceae</taxon>
        <taxon>Sphingomonas</taxon>
    </lineage>
</organism>